<feature type="domain" description="DUF2147" evidence="2">
    <location>
        <begin position="37"/>
        <end position="156"/>
    </location>
</feature>
<dbReference type="OrthoDB" id="9814399at2"/>
<evidence type="ECO:0000256" key="1">
    <source>
        <dbReference type="SAM" id="SignalP"/>
    </source>
</evidence>
<dbReference type="Gene3D" id="2.40.128.520">
    <property type="match status" value="1"/>
</dbReference>
<keyword evidence="1" id="KW-0732">Signal</keyword>
<accession>A0A4R0ENX0</accession>
<protein>
    <submittedName>
        <fullName evidence="3">DUF2147 domain-containing protein</fullName>
    </submittedName>
</protein>
<dbReference type="InterPro" id="IPR019223">
    <property type="entry name" value="DUF2147"/>
</dbReference>
<evidence type="ECO:0000313" key="4">
    <source>
        <dbReference type="Proteomes" id="UP000291380"/>
    </source>
</evidence>
<dbReference type="PANTHER" id="PTHR36919">
    <property type="entry name" value="BLR1215 PROTEIN"/>
    <property type="match status" value="1"/>
</dbReference>
<dbReference type="PANTHER" id="PTHR36919:SF3">
    <property type="entry name" value="BLL5882 PROTEIN"/>
    <property type="match status" value="1"/>
</dbReference>
<sequence>MSYCYLTLKQVNRIAITAAFFAALLSSFSVFAQEIAGTWIQIDDKTGSPKALIEIQKQTNGSYSGKIIKVTPRPGYTPRETCFRCPPPYTDQPILGLEVFKGLQYVNGNNYANGRVLDPLTGKIYGLKGRISPNGKRFILRGYVGISALGRTQTWIKSD</sequence>
<reference evidence="3 4" key="1">
    <citation type="submission" date="2019-02" db="EMBL/GenBank/DDBJ databases">
        <title>High diversity of culturable Acinetobacter species in natural soil and water ecosystems.</title>
        <authorList>
            <person name="Radolfova-Krizova L."/>
            <person name="Nemec A."/>
        </authorList>
    </citation>
    <scope>NUCLEOTIDE SEQUENCE [LARGE SCALE GENOMIC DNA]</scope>
    <source>
        <strain evidence="3 4">ANC 4281</strain>
    </source>
</reference>
<organism evidence="3 4">
    <name type="scientific">Acinetobacter terrae</name>
    <dbReference type="NCBI Taxonomy" id="2731247"/>
    <lineage>
        <taxon>Bacteria</taxon>
        <taxon>Pseudomonadati</taxon>
        <taxon>Pseudomonadota</taxon>
        <taxon>Gammaproteobacteria</taxon>
        <taxon>Moraxellales</taxon>
        <taxon>Moraxellaceae</taxon>
        <taxon>Acinetobacter</taxon>
        <taxon>Acinetobacter Taxon 24</taxon>
    </lineage>
</organism>
<feature type="signal peptide" evidence="1">
    <location>
        <begin position="1"/>
        <end position="32"/>
    </location>
</feature>
<gene>
    <name evidence="3" type="ORF">E0H85_06250</name>
</gene>
<comment type="caution">
    <text evidence="3">The sequence shown here is derived from an EMBL/GenBank/DDBJ whole genome shotgun (WGS) entry which is preliminary data.</text>
</comment>
<evidence type="ECO:0000259" key="2">
    <source>
        <dbReference type="Pfam" id="PF09917"/>
    </source>
</evidence>
<feature type="chain" id="PRO_5020852503" evidence="1">
    <location>
        <begin position="33"/>
        <end position="159"/>
    </location>
</feature>
<dbReference type="AlphaFoldDB" id="A0A4R0ENX0"/>
<evidence type="ECO:0000313" key="3">
    <source>
        <dbReference type="EMBL" id="TCB60370.1"/>
    </source>
</evidence>
<dbReference type="EMBL" id="SJOA01000005">
    <property type="protein sequence ID" value="TCB60370.1"/>
    <property type="molecule type" value="Genomic_DNA"/>
</dbReference>
<proteinExistence type="predicted"/>
<dbReference type="Proteomes" id="UP000291380">
    <property type="component" value="Unassembled WGS sequence"/>
</dbReference>
<name>A0A4R0ENX0_9GAMM</name>
<dbReference type="Pfam" id="PF09917">
    <property type="entry name" value="DUF2147"/>
    <property type="match status" value="1"/>
</dbReference>